<feature type="domain" description="BRO1" evidence="4">
    <location>
        <begin position="215"/>
        <end position="1029"/>
    </location>
</feature>
<feature type="compositionally biased region" description="Polar residues" evidence="3">
    <location>
        <begin position="965"/>
        <end position="982"/>
    </location>
</feature>
<dbReference type="GO" id="GO:0005768">
    <property type="term" value="C:endosome"/>
    <property type="evidence" value="ECO:0007669"/>
    <property type="project" value="TreeGrafter"/>
</dbReference>
<dbReference type="Pfam" id="PF03097">
    <property type="entry name" value="BRO1"/>
    <property type="match status" value="1"/>
</dbReference>
<accession>A0A507CY44</accession>
<dbReference type="PANTHER" id="PTHR23030">
    <property type="entry name" value="PCD6 INTERACTING PROTEIN-RELATED"/>
    <property type="match status" value="1"/>
</dbReference>
<reference evidence="5 6" key="1">
    <citation type="journal article" date="2019" name="Sci. Rep.">
        <title>Comparative genomics of chytrid fungi reveal insights into the obligate biotrophic and pathogenic lifestyle of Synchytrium endobioticum.</title>
        <authorList>
            <person name="van de Vossenberg B.T.L.H."/>
            <person name="Warris S."/>
            <person name="Nguyen H.D.T."/>
            <person name="van Gent-Pelzer M.P.E."/>
            <person name="Joly D.L."/>
            <person name="van de Geest H.C."/>
            <person name="Bonants P.J.M."/>
            <person name="Smith D.S."/>
            <person name="Levesque C.A."/>
            <person name="van der Lee T.A.J."/>
        </authorList>
    </citation>
    <scope>NUCLEOTIDE SEQUENCE [LARGE SCALE GENOMIC DNA]</scope>
    <source>
        <strain evidence="5 6">MB42</strain>
    </source>
</reference>
<dbReference type="PROSITE" id="PS51180">
    <property type="entry name" value="BRO1"/>
    <property type="match status" value="1"/>
</dbReference>
<keyword evidence="2" id="KW-0175">Coiled coil</keyword>
<feature type="coiled-coil region" evidence="2">
    <location>
        <begin position="831"/>
        <end position="858"/>
    </location>
</feature>
<evidence type="ECO:0000256" key="1">
    <source>
        <dbReference type="ARBA" id="ARBA00041284"/>
    </source>
</evidence>
<feature type="compositionally biased region" description="Low complexity" evidence="3">
    <location>
        <begin position="952"/>
        <end position="964"/>
    </location>
</feature>
<gene>
    <name evidence="5" type="ORF">SeMB42_g04453</name>
</gene>
<protein>
    <recommendedName>
        <fullName evidence="1">BRO domain-containing protein 1</fullName>
    </recommendedName>
</protein>
<evidence type="ECO:0000313" key="6">
    <source>
        <dbReference type="Proteomes" id="UP000317494"/>
    </source>
</evidence>
<dbReference type="PANTHER" id="PTHR23030:SF30">
    <property type="entry name" value="TYROSINE-PROTEIN PHOSPHATASE NON-RECEPTOR TYPE 23"/>
    <property type="match status" value="1"/>
</dbReference>
<dbReference type="Gene3D" id="1.25.40.280">
    <property type="entry name" value="alix/aip1 like domains"/>
    <property type="match status" value="1"/>
</dbReference>
<comment type="caution">
    <text evidence="5">The sequence shown here is derived from an EMBL/GenBank/DDBJ whole genome shotgun (WGS) entry which is preliminary data.</text>
</comment>
<dbReference type="EMBL" id="QEAN01000180">
    <property type="protein sequence ID" value="TPX44076.1"/>
    <property type="molecule type" value="Genomic_DNA"/>
</dbReference>
<evidence type="ECO:0000313" key="5">
    <source>
        <dbReference type="EMBL" id="TPX44076.1"/>
    </source>
</evidence>
<keyword evidence="6" id="KW-1185">Reference proteome</keyword>
<feature type="compositionally biased region" description="Polar residues" evidence="3">
    <location>
        <begin position="1476"/>
        <end position="1487"/>
    </location>
</feature>
<dbReference type="STRING" id="286115.A0A507CY44"/>
<feature type="region of interest" description="Disordered" evidence="3">
    <location>
        <begin position="1476"/>
        <end position="1543"/>
    </location>
</feature>
<feature type="compositionally biased region" description="Basic and acidic residues" evidence="3">
    <location>
        <begin position="1534"/>
        <end position="1543"/>
    </location>
</feature>
<feature type="region of interest" description="Disordered" evidence="3">
    <location>
        <begin position="928"/>
        <end position="984"/>
    </location>
</feature>
<dbReference type="InterPro" id="IPR038499">
    <property type="entry name" value="BRO1_sf"/>
</dbReference>
<proteinExistence type="predicted"/>
<feature type="region of interest" description="Disordered" evidence="3">
    <location>
        <begin position="1299"/>
        <end position="1365"/>
    </location>
</feature>
<dbReference type="VEuPathDB" id="FungiDB:SeMB42_g04453"/>
<dbReference type="Proteomes" id="UP000317494">
    <property type="component" value="Unassembled WGS sequence"/>
</dbReference>
<evidence type="ECO:0000256" key="2">
    <source>
        <dbReference type="SAM" id="Coils"/>
    </source>
</evidence>
<name>A0A507CY44_9FUNG</name>
<sequence length="1563" mass="173462">MSGVMYLPPKTQFIGEKGRALRVSWSRPRLLISDNRALTTGRQPGGATTLSGLRTRRGQARPDQTGREASALHRLPAENTLTMLSNAPPSFQYLYDAALPFYDGPNLSSNTERSAFLSLPTKRNSSHHLNAAPTTANHLVYGVKSLVETGARAASRLAKNDLHVDRSATTTTTTEAILIQRNKRNQSHQFLDFKAVLLPTLLALVQPEQAVSMKSAFTLPQPTTHRLQHKYPLEKEESRLQLLKTTELLLPIESQWHALNQMRIHAGAPEKSLAGIEKLAQYYAQLVYLEQKFPFETGKLDVTFTWFEAFADEKKILTNCIQYEKASVLYNMGAIFSEVAVGQQVWTSDGKKHASAYFQKAAGVFIFIRDALCNRYRIRLDKSSDVSEQTLTASAQLMLAQALECFYEKAIQDHVSSPITAQIAAQCADYYQIAQRSANANNGFAKIRYPREWVARMKAKHLLLTAIAHFHTPSTLPADMVVAERVTRLTVARGYAFQASKAAQITSSAMKDVVEAYTEVIVNALLATDAANFEKHHQSSIDVRLLTPLKRPSEALVAPPTASQVIGPLNRFHDLFHAVIAPNHHQDIRQFLQDCGRIVEAGRVELVNSVIEIDAKLAALGLSLADASKEVDPDTKSDGGNFTTRVNASMLIEQIKVYQKEESLISSEDLIKNLRRFHEIICGNIQESMQILEMINQALNTRDVNLVSQASTLRQSALEMNELLNERKAKFGDLYLLYETEIAEFSPLSWSEDKLKVILPCLEGASMHEIRTRLAATKNEQVLFLNRLGATRAECMTKLEEVHRFGTGLDDFTTGEDLDVLEALSGRRRQLKILEDAIRQTRKDKDELLVKVQSLTQAVAKDEAAILDEEQSQTIIDSFKSTFSHYAVFREEIQNEIKKCLRFRDESANILARCHELNGDNGTKGDCGALSLPQRVPGTLPPDSPRLDRDPLVASLVSSNNLSARPQSPDHNASDGPSSPTRVRTAIPGVKVTPSTTQPASATHNPEMIVINTKETEETRRLLEEELPQPTLQDFHTLDSIPAHPSDPQLLQTEGCLKRLIVIQQAEISRLAALHKVHESHIRELQKRQSSSNWAKLEELGKGATQSIKPEEEPAIRTVRQPTLFERARTEHGKRAPLLEIKRKPLGAPIKYVNDFSHRPLRVETAKIGDQGEKPKSALLSKFLASSGPNLNNLDGSRQLRYPSQRSRQSNIVLEPTSRKTSYATAIEVLSNGQRVPVGLGHRMPGLDAFGGNGQYYQDYDKIDQDSDLHPSEIDFFEGTERPGNERYETLLCQNDRLKTEDATMRQSSANNARKLRKVKVKTDHEQQPSGPVRYPSVTGLSESEGPRPQLNSSSGRHDAKPSQLQAWVSEQRRTVNVRSDVPTWNADITNEDRTPFPLNTKATAFASPCHSPIGHTSHSMRSVNTGQTIMMMSHDADALPDPIFQQKKHKFSLVKRVPVNTAAIAAEITSSSPNAINAASWGSSRKNASKTGKHPFEKYDSGIGASGGSLSAATTDESARQPAPSPSKVSSGKRMDVYSKMKHANDQVVEQFAQLANSSSEA</sequence>
<dbReference type="InterPro" id="IPR004328">
    <property type="entry name" value="BRO1_dom"/>
</dbReference>
<dbReference type="SMART" id="SM01041">
    <property type="entry name" value="BRO1"/>
    <property type="match status" value="1"/>
</dbReference>
<evidence type="ECO:0000259" key="4">
    <source>
        <dbReference type="PROSITE" id="PS51180"/>
    </source>
</evidence>
<evidence type="ECO:0000256" key="3">
    <source>
        <dbReference type="SAM" id="MobiDB-lite"/>
    </source>
</evidence>
<organism evidence="5 6">
    <name type="scientific">Synchytrium endobioticum</name>
    <dbReference type="NCBI Taxonomy" id="286115"/>
    <lineage>
        <taxon>Eukaryota</taxon>
        <taxon>Fungi</taxon>
        <taxon>Fungi incertae sedis</taxon>
        <taxon>Chytridiomycota</taxon>
        <taxon>Chytridiomycota incertae sedis</taxon>
        <taxon>Chytridiomycetes</taxon>
        <taxon>Synchytriales</taxon>
        <taxon>Synchytriaceae</taxon>
        <taxon>Synchytrium</taxon>
    </lineage>
</organism>
<dbReference type="GO" id="GO:0043328">
    <property type="term" value="P:protein transport to vacuole involved in ubiquitin-dependent protein catabolic process via the multivesicular body sorting pathway"/>
    <property type="evidence" value="ECO:0007669"/>
    <property type="project" value="TreeGrafter"/>
</dbReference>